<dbReference type="Proteomes" id="UP001374584">
    <property type="component" value="Unassembled WGS sequence"/>
</dbReference>
<dbReference type="AlphaFoldDB" id="A0AAN9MNH5"/>
<accession>A0AAN9MNH5</accession>
<proteinExistence type="predicted"/>
<organism evidence="1 2">
    <name type="scientific">Phaseolus coccineus</name>
    <name type="common">Scarlet runner bean</name>
    <name type="synonym">Phaseolus multiflorus</name>
    <dbReference type="NCBI Taxonomy" id="3886"/>
    <lineage>
        <taxon>Eukaryota</taxon>
        <taxon>Viridiplantae</taxon>
        <taxon>Streptophyta</taxon>
        <taxon>Embryophyta</taxon>
        <taxon>Tracheophyta</taxon>
        <taxon>Spermatophyta</taxon>
        <taxon>Magnoliopsida</taxon>
        <taxon>eudicotyledons</taxon>
        <taxon>Gunneridae</taxon>
        <taxon>Pentapetalae</taxon>
        <taxon>rosids</taxon>
        <taxon>fabids</taxon>
        <taxon>Fabales</taxon>
        <taxon>Fabaceae</taxon>
        <taxon>Papilionoideae</taxon>
        <taxon>50 kb inversion clade</taxon>
        <taxon>NPAAA clade</taxon>
        <taxon>indigoferoid/millettioid clade</taxon>
        <taxon>Phaseoleae</taxon>
        <taxon>Phaseolus</taxon>
    </lineage>
</organism>
<sequence length="70" mass="8237">MIINGLFVSQHFLFPQKSAIYNETQETKIQYKETSYDSKHNLLLANLCYRRTNYSITVKCKTVTEVESKE</sequence>
<name>A0AAN9MNH5_PHACN</name>
<dbReference type="EMBL" id="JAYMYR010000007">
    <property type="protein sequence ID" value="KAK7354608.1"/>
    <property type="molecule type" value="Genomic_DNA"/>
</dbReference>
<protein>
    <submittedName>
        <fullName evidence="1">Uncharacterized protein</fullName>
    </submittedName>
</protein>
<evidence type="ECO:0000313" key="2">
    <source>
        <dbReference type="Proteomes" id="UP001374584"/>
    </source>
</evidence>
<gene>
    <name evidence="1" type="ORF">VNO80_20073</name>
</gene>
<reference evidence="1 2" key="1">
    <citation type="submission" date="2024-01" db="EMBL/GenBank/DDBJ databases">
        <title>The genomes of 5 underutilized Papilionoideae crops provide insights into root nodulation and disease resistanc.</title>
        <authorList>
            <person name="Jiang F."/>
        </authorList>
    </citation>
    <scope>NUCLEOTIDE SEQUENCE [LARGE SCALE GENOMIC DNA]</scope>
    <source>
        <strain evidence="1">JINMINGXINNONG_FW02</strain>
        <tissue evidence="1">Leaves</tissue>
    </source>
</reference>
<keyword evidence="2" id="KW-1185">Reference proteome</keyword>
<comment type="caution">
    <text evidence="1">The sequence shown here is derived from an EMBL/GenBank/DDBJ whole genome shotgun (WGS) entry which is preliminary data.</text>
</comment>
<evidence type="ECO:0000313" key="1">
    <source>
        <dbReference type="EMBL" id="KAK7354608.1"/>
    </source>
</evidence>